<dbReference type="EMBL" id="CAJHNJ030000029">
    <property type="protein sequence ID" value="CAG9123656.1"/>
    <property type="molecule type" value="Genomic_DNA"/>
</dbReference>
<organism evidence="1 2">
    <name type="scientific">Plutella xylostella</name>
    <name type="common">Diamondback moth</name>
    <name type="synonym">Plutella maculipennis</name>
    <dbReference type="NCBI Taxonomy" id="51655"/>
    <lineage>
        <taxon>Eukaryota</taxon>
        <taxon>Metazoa</taxon>
        <taxon>Ecdysozoa</taxon>
        <taxon>Arthropoda</taxon>
        <taxon>Hexapoda</taxon>
        <taxon>Insecta</taxon>
        <taxon>Pterygota</taxon>
        <taxon>Neoptera</taxon>
        <taxon>Endopterygota</taxon>
        <taxon>Lepidoptera</taxon>
        <taxon>Glossata</taxon>
        <taxon>Ditrysia</taxon>
        <taxon>Yponomeutoidea</taxon>
        <taxon>Plutellidae</taxon>
        <taxon>Plutella</taxon>
    </lineage>
</organism>
<dbReference type="AlphaFoldDB" id="A0A8S4F5L9"/>
<proteinExistence type="predicted"/>
<protein>
    <submittedName>
        <fullName evidence="1">(diamondback moth) hypothetical protein</fullName>
    </submittedName>
</protein>
<gene>
    <name evidence="1" type="ORF">PLXY2_LOCUS8042</name>
</gene>
<sequence>MKNEALTLNVVPLGRARSFVEEAGGVSLQQAVVGHQLVHVQVGLALVVEVIGERGRGEEGKD</sequence>
<comment type="caution">
    <text evidence="1">The sequence shown here is derived from an EMBL/GenBank/DDBJ whole genome shotgun (WGS) entry which is preliminary data.</text>
</comment>
<reference evidence="1" key="1">
    <citation type="submission" date="2020-11" db="EMBL/GenBank/DDBJ databases">
        <authorList>
            <person name="Whiteford S."/>
        </authorList>
    </citation>
    <scope>NUCLEOTIDE SEQUENCE</scope>
</reference>
<evidence type="ECO:0000313" key="2">
    <source>
        <dbReference type="Proteomes" id="UP000653454"/>
    </source>
</evidence>
<dbReference type="Proteomes" id="UP000653454">
    <property type="component" value="Unassembled WGS sequence"/>
</dbReference>
<keyword evidence="2" id="KW-1185">Reference proteome</keyword>
<accession>A0A8S4F5L9</accession>
<evidence type="ECO:0000313" key="1">
    <source>
        <dbReference type="EMBL" id="CAG9123656.1"/>
    </source>
</evidence>
<name>A0A8S4F5L9_PLUXY</name>